<organism evidence="1 2">
    <name type="scientific">Terriglobus saanensis (strain ATCC BAA-1853 / DSM 23119 / SP1PR4)</name>
    <dbReference type="NCBI Taxonomy" id="401053"/>
    <lineage>
        <taxon>Bacteria</taxon>
        <taxon>Pseudomonadati</taxon>
        <taxon>Acidobacteriota</taxon>
        <taxon>Terriglobia</taxon>
        <taxon>Terriglobales</taxon>
        <taxon>Acidobacteriaceae</taxon>
        <taxon>Terriglobus</taxon>
    </lineage>
</organism>
<dbReference type="EMBL" id="CP002467">
    <property type="protein sequence ID" value="ADV84500.1"/>
    <property type="molecule type" value="Genomic_DNA"/>
</dbReference>
<dbReference type="eggNOG" id="ENOG502ZATR">
    <property type="taxonomic scope" value="Bacteria"/>
</dbReference>
<proteinExistence type="predicted"/>
<dbReference type="STRING" id="401053.AciPR4_3751"/>
<protein>
    <submittedName>
        <fullName evidence="1">Uncharacterized protein</fullName>
    </submittedName>
</protein>
<name>E8V185_TERSS</name>
<accession>E8V185</accession>
<keyword evidence="2" id="KW-1185">Reference proteome</keyword>
<evidence type="ECO:0000313" key="1">
    <source>
        <dbReference type="EMBL" id="ADV84500.1"/>
    </source>
</evidence>
<dbReference type="OrthoDB" id="7596455at2"/>
<gene>
    <name evidence="1" type="ordered locus">AciPR4_3751</name>
</gene>
<dbReference type="Proteomes" id="UP000006844">
    <property type="component" value="Chromosome"/>
</dbReference>
<reference evidence="1 2" key="1">
    <citation type="journal article" date="2012" name="Stand. Genomic Sci.">
        <title>Complete genome sequence of Terriglobus saanensis type strain SP1PR4(T), an Acidobacteria from tundra soil.</title>
        <authorList>
            <person name="Rawat S.R."/>
            <person name="Mannisto M.K."/>
            <person name="Starovoytov V."/>
            <person name="Goodwin L."/>
            <person name="Nolan M."/>
            <person name="Hauser L."/>
            <person name="Land M."/>
            <person name="Davenport K.W."/>
            <person name="Woyke T."/>
            <person name="Haggblom M.M."/>
        </authorList>
    </citation>
    <scope>NUCLEOTIDE SEQUENCE</scope>
    <source>
        <strain evidence="2">ATCC BAA-1853 / DSM 23119 / SP1PR4</strain>
    </source>
</reference>
<dbReference type="KEGG" id="tsa:AciPR4_3751"/>
<sequence length="193" mass="21372">MSVPAKPTREEVLDAFSVEKKADPETLEHYIRTYPEFAEDLIDLSWQLNSVTTQEEEHLTSMDMAKIETAWSIYRSSSASPKSDPFAALSATDLRSAALNLGVPRQVLSAFREHRVLLSTVPKRFLLRLATTLNTSVETILSLGSASSLNLEPSRAYKADSKPKVAEQVSFVRLLTDAGVTDEDIRDLTVDGE</sequence>
<evidence type="ECO:0000313" key="2">
    <source>
        <dbReference type="Proteomes" id="UP000006844"/>
    </source>
</evidence>
<dbReference type="RefSeq" id="WP_013570230.1">
    <property type="nucleotide sequence ID" value="NC_014963.1"/>
</dbReference>
<dbReference type="AlphaFoldDB" id="E8V185"/>
<dbReference type="HOGENOM" id="CLU_117130_0_0_0"/>